<feature type="domain" description="Myb-like" evidence="1">
    <location>
        <begin position="15"/>
        <end position="59"/>
    </location>
</feature>
<feature type="domain" description="HTH myb-type" evidence="2">
    <location>
        <begin position="15"/>
        <end position="63"/>
    </location>
</feature>
<organism evidence="3 4">
    <name type="scientific">Claviceps aff. purpurea</name>
    <dbReference type="NCBI Taxonomy" id="1967640"/>
    <lineage>
        <taxon>Eukaryota</taxon>
        <taxon>Fungi</taxon>
        <taxon>Dikarya</taxon>
        <taxon>Ascomycota</taxon>
        <taxon>Pezizomycotina</taxon>
        <taxon>Sordariomycetes</taxon>
        <taxon>Hypocreomycetidae</taxon>
        <taxon>Hypocreales</taxon>
        <taxon>Clavicipitaceae</taxon>
        <taxon>Claviceps</taxon>
    </lineage>
</organism>
<gene>
    <name evidence="3" type="ORF">E4U09_006746</name>
</gene>
<dbReference type="Gene3D" id="1.10.10.60">
    <property type="entry name" value="Homeodomain-like"/>
    <property type="match status" value="1"/>
</dbReference>
<sequence length="77" mass="8870">MGSTRERGSLQVQPRQAWSEEEEDFLLHSIESYSSWTEISKSLPGRSEGGCRVRYYDLKVRWEGGAEAKDKLAVLYE</sequence>
<dbReference type="CDD" id="cd00167">
    <property type="entry name" value="SANT"/>
    <property type="match status" value="1"/>
</dbReference>
<name>A0A9P7TYF8_9HYPO</name>
<dbReference type="EMBL" id="SRRH01000633">
    <property type="protein sequence ID" value="KAG6286414.1"/>
    <property type="molecule type" value="Genomic_DNA"/>
</dbReference>
<dbReference type="PROSITE" id="PS50090">
    <property type="entry name" value="MYB_LIKE"/>
    <property type="match status" value="1"/>
</dbReference>
<comment type="caution">
    <text evidence="3">The sequence shown here is derived from an EMBL/GenBank/DDBJ whole genome shotgun (WGS) entry which is preliminary data.</text>
</comment>
<keyword evidence="4" id="KW-1185">Reference proteome</keyword>
<proteinExistence type="predicted"/>
<dbReference type="PROSITE" id="PS51294">
    <property type="entry name" value="HTH_MYB"/>
    <property type="match status" value="1"/>
</dbReference>
<dbReference type="SUPFAM" id="SSF46689">
    <property type="entry name" value="Homeodomain-like"/>
    <property type="match status" value="1"/>
</dbReference>
<evidence type="ECO:0000313" key="4">
    <source>
        <dbReference type="Proteomes" id="UP000707071"/>
    </source>
</evidence>
<dbReference type="Proteomes" id="UP000707071">
    <property type="component" value="Unassembled WGS sequence"/>
</dbReference>
<evidence type="ECO:0000259" key="1">
    <source>
        <dbReference type="PROSITE" id="PS50090"/>
    </source>
</evidence>
<dbReference type="SMART" id="SM00717">
    <property type="entry name" value="SANT"/>
    <property type="match status" value="1"/>
</dbReference>
<evidence type="ECO:0000259" key="2">
    <source>
        <dbReference type="PROSITE" id="PS51294"/>
    </source>
</evidence>
<evidence type="ECO:0000313" key="3">
    <source>
        <dbReference type="EMBL" id="KAG6286414.1"/>
    </source>
</evidence>
<dbReference type="Pfam" id="PF00249">
    <property type="entry name" value="Myb_DNA-binding"/>
    <property type="match status" value="1"/>
</dbReference>
<evidence type="ECO:0008006" key="5">
    <source>
        <dbReference type="Google" id="ProtNLM"/>
    </source>
</evidence>
<dbReference type="AlphaFoldDB" id="A0A9P7TYF8"/>
<dbReference type="InterPro" id="IPR009057">
    <property type="entry name" value="Homeodomain-like_sf"/>
</dbReference>
<feature type="non-terminal residue" evidence="3">
    <location>
        <position position="77"/>
    </location>
</feature>
<reference evidence="3 4" key="1">
    <citation type="journal article" date="2020" name="bioRxiv">
        <title>Whole genome comparisons of ergot fungi reveals the divergence and evolution of species within the genus Claviceps are the result of varying mechanisms driving genome evolution and host range expansion.</title>
        <authorList>
            <person name="Wyka S.A."/>
            <person name="Mondo S.J."/>
            <person name="Liu M."/>
            <person name="Dettman J."/>
            <person name="Nalam V."/>
            <person name="Broders K.D."/>
        </authorList>
    </citation>
    <scope>NUCLEOTIDE SEQUENCE [LARGE SCALE GENOMIC DNA]</scope>
    <source>
        <strain evidence="3 4">Clav52</strain>
    </source>
</reference>
<accession>A0A9P7TYF8</accession>
<protein>
    <recommendedName>
        <fullName evidence="5">Myb-like domain-containing protein</fullName>
    </recommendedName>
</protein>
<dbReference type="InterPro" id="IPR017930">
    <property type="entry name" value="Myb_dom"/>
</dbReference>
<dbReference type="InterPro" id="IPR001005">
    <property type="entry name" value="SANT/Myb"/>
</dbReference>